<dbReference type="OrthoDB" id="7582966at2"/>
<feature type="region of interest" description="Disordered" evidence="1">
    <location>
        <begin position="66"/>
        <end position="85"/>
    </location>
</feature>
<protein>
    <recommendedName>
        <fullName evidence="5">Nuclease</fullName>
    </recommendedName>
</protein>
<proteinExistence type="predicted"/>
<name>A0A0E9MN13_9SPHN</name>
<comment type="caution">
    <text evidence="3">The sequence shown here is derived from an EMBL/GenBank/DDBJ whole genome shotgun (WGS) entry which is preliminary data.</text>
</comment>
<dbReference type="AlphaFoldDB" id="A0A0E9MN13"/>
<reference evidence="3 4" key="1">
    <citation type="submission" date="2015-04" db="EMBL/GenBank/DDBJ databases">
        <title>Whole genome shotgun sequence of Sphingomonas changbaiensis NBRC 104936.</title>
        <authorList>
            <person name="Katano-Makiyama Y."/>
            <person name="Hosoyama A."/>
            <person name="Hashimoto M."/>
            <person name="Noguchi M."/>
            <person name="Tsuchikane K."/>
            <person name="Ohji S."/>
            <person name="Yamazoe A."/>
            <person name="Ichikawa N."/>
            <person name="Kimura A."/>
            <person name="Fujita N."/>
        </authorList>
    </citation>
    <scope>NUCLEOTIDE SEQUENCE [LARGE SCALE GENOMIC DNA]</scope>
    <source>
        <strain evidence="3 4">NBRC 104936</strain>
    </source>
</reference>
<sequence length="85" mass="9096">MRIALLIVAVAVSAPALAADASKPATAQPGADKDRLICHREVPIGSLIASRKVCLTKSEWEARARDGNEEARKLVYDNQTKPSGQ</sequence>
<evidence type="ECO:0000313" key="3">
    <source>
        <dbReference type="EMBL" id="GAO38883.1"/>
    </source>
</evidence>
<evidence type="ECO:0000256" key="1">
    <source>
        <dbReference type="SAM" id="MobiDB-lite"/>
    </source>
</evidence>
<evidence type="ECO:0008006" key="5">
    <source>
        <dbReference type="Google" id="ProtNLM"/>
    </source>
</evidence>
<dbReference type="RefSeq" id="WP_046347718.1">
    <property type="nucleotide sequence ID" value="NZ_BBWU01000021.1"/>
</dbReference>
<dbReference type="EMBL" id="BBWU01000021">
    <property type="protein sequence ID" value="GAO38883.1"/>
    <property type="molecule type" value="Genomic_DNA"/>
</dbReference>
<organism evidence="3 4">
    <name type="scientific">Sphingomonas changbaiensis NBRC 104936</name>
    <dbReference type="NCBI Taxonomy" id="1219043"/>
    <lineage>
        <taxon>Bacteria</taxon>
        <taxon>Pseudomonadati</taxon>
        <taxon>Pseudomonadota</taxon>
        <taxon>Alphaproteobacteria</taxon>
        <taxon>Sphingomonadales</taxon>
        <taxon>Sphingomonadaceae</taxon>
        <taxon>Sphingomonas</taxon>
    </lineage>
</organism>
<accession>A0A0E9MN13</accession>
<keyword evidence="4" id="KW-1185">Reference proteome</keyword>
<evidence type="ECO:0000313" key="4">
    <source>
        <dbReference type="Proteomes" id="UP000033202"/>
    </source>
</evidence>
<gene>
    <name evidence="3" type="ORF">SCH01S_21_00700</name>
</gene>
<feature type="compositionally biased region" description="Basic and acidic residues" evidence="1">
    <location>
        <begin position="66"/>
        <end position="75"/>
    </location>
</feature>
<evidence type="ECO:0000256" key="2">
    <source>
        <dbReference type="SAM" id="SignalP"/>
    </source>
</evidence>
<dbReference type="Proteomes" id="UP000033202">
    <property type="component" value="Unassembled WGS sequence"/>
</dbReference>
<dbReference type="STRING" id="1219043.SCH01S_21_00700"/>
<keyword evidence="2" id="KW-0732">Signal</keyword>
<feature type="signal peptide" evidence="2">
    <location>
        <begin position="1"/>
        <end position="18"/>
    </location>
</feature>
<feature type="chain" id="PRO_5002429209" description="Nuclease" evidence="2">
    <location>
        <begin position="19"/>
        <end position="85"/>
    </location>
</feature>